<evidence type="ECO:0000256" key="2">
    <source>
        <dbReference type="SAM" id="SignalP"/>
    </source>
</evidence>
<name>A0ABP0NBY8_9DINO</name>
<proteinExistence type="predicted"/>
<protein>
    <submittedName>
        <fullName evidence="3">Uncharacterized protein</fullName>
    </submittedName>
</protein>
<feature type="chain" id="PRO_5046459653" evidence="2">
    <location>
        <begin position="18"/>
        <end position="364"/>
    </location>
</feature>
<dbReference type="Proteomes" id="UP001642484">
    <property type="component" value="Unassembled WGS sequence"/>
</dbReference>
<reference evidence="3 4" key="1">
    <citation type="submission" date="2024-02" db="EMBL/GenBank/DDBJ databases">
        <authorList>
            <person name="Chen Y."/>
            <person name="Shah S."/>
            <person name="Dougan E. K."/>
            <person name="Thang M."/>
            <person name="Chan C."/>
        </authorList>
    </citation>
    <scope>NUCLEOTIDE SEQUENCE [LARGE SCALE GENOMIC DNA]</scope>
</reference>
<feature type="signal peptide" evidence="2">
    <location>
        <begin position="1"/>
        <end position="17"/>
    </location>
</feature>
<gene>
    <name evidence="3" type="ORF">CCMP2556_LOCUS29721</name>
</gene>
<accession>A0ABP0NBY8</accession>
<feature type="compositionally biased region" description="Basic and acidic residues" evidence="1">
    <location>
        <begin position="344"/>
        <end position="353"/>
    </location>
</feature>
<keyword evidence="4" id="KW-1185">Reference proteome</keyword>
<feature type="region of interest" description="Disordered" evidence="1">
    <location>
        <begin position="297"/>
        <end position="317"/>
    </location>
</feature>
<organism evidence="3 4">
    <name type="scientific">Durusdinium trenchii</name>
    <dbReference type="NCBI Taxonomy" id="1381693"/>
    <lineage>
        <taxon>Eukaryota</taxon>
        <taxon>Sar</taxon>
        <taxon>Alveolata</taxon>
        <taxon>Dinophyceae</taxon>
        <taxon>Suessiales</taxon>
        <taxon>Symbiodiniaceae</taxon>
        <taxon>Durusdinium</taxon>
    </lineage>
</organism>
<feature type="region of interest" description="Disordered" evidence="1">
    <location>
        <begin position="341"/>
        <end position="364"/>
    </location>
</feature>
<evidence type="ECO:0000313" key="3">
    <source>
        <dbReference type="EMBL" id="CAK9060407.1"/>
    </source>
</evidence>
<feature type="compositionally biased region" description="Basic and acidic residues" evidence="1">
    <location>
        <begin position="297"/>
        <end position="306"/>
    </location>
</feature>
<dbReference type="EMBL" id="CAXAMN010021517">
    <property type="protein sequence ID" value="CAK9060407.1"/>
    <property type="molecule type" value="Genomic_DNA"/>
</dbReference>
<evidence type="ECO:0000256" key="1">
    <source>
        <dbReference type="SAM" id="MobiDB-lite"/>
    </source>
</evidence>
<evidence type="ECO:0000313" key="4">
    <source>
        <dbReference type="Proteomes" id="UP001642484"/>
    </source>
</evidence>
<keyword evidence="2" id="KW-0732">Signal</keyword>
<sequence length="364" mass="41620">MWIPLLAVATFPALALIEEDHSRETGTDIDMLVEVMYPGACSIYGQDYRRVQVTIQDTSSTFRARFWRDFTGQDLKDGKVSWRKELKGVPGSAKLNATVEIKQRNLLPDLLGFLGNSDCGKKSEIIDFHHDKVRIQPFEKDKEHYFYQYVQLGFSKQVARDEDAAGLLEMAEERPGRRLRPRQQSKEKVCQPCLDLLAFFLGWSSVPTSGAHQDAVDEICELPVCQLTREQRVATGMGKSKCTGDWNGIMIGCSDPQDPEFLETVKKNMVVRRLEIAKAQQEAKRVERLREELLSSATEKDKKESQDVQNKAKSFTEEDTEDFSQTRLLLHLRMYRVQRVRTRQPHDKDHHVPDGACKLSTIAS</sequence>
<comment type="caution">
    <text evidence="3">The sequence shown here is derived from an EMBL/GenBank/DDBJ whole genome shotgun (WGS) entry which is preliminary data.</text>
</comment>